<evidence type="ECO:0000313" key="3">
    <source>
        <dbReference type="Proteomes" id="UP000639643"/>
    </source>
</evidence>
<dbReference type="Proteomes" id="UP000639643">
    <property type="component" value="Unassembled WGS sequence"/>
</dbReference>
<dbReference type="AlphaFoldDB" id="A0A8H6KG36"/>
<dbReference type="EMBL" id="WIGM01000293">
    <property type="protein sequence ID" value="KAF6830081.1"/>
    <property type="molecule type" value="Genomic_DNA"/>
</dbReference>
<keyword evidence="3" id="KW-1185">Reference proteome</keyword>
<comment type="caution">
    <text evidence="2">The sequence shown here is derived from an EMBL/GenBank/DDBJ whole genome shotgun (WGS) entry which is preliminary data.</text>
</comment>
<reference evidence="2" key="1">
    <citation type="journal article" date="2020" name="Phytopathology">
        <title>Genome Sequence Resources of Colletotrichum truncatum, C. plurivorum, C. musicola, and C. sojae: Four Species Pathogenic to Soybean (Glycine max).</title>
        <authorList>
            <person name="Rogerio F."/>
            <person name="Boufleur T.R."/>
            <person name="Ciampi-Guillardi M."/>
            <person name="Sukno S.A."/>
            <person name="Thon M.R."/>
            <person name="Massola Junior N.S."/>
            <person name="Baroncelli R."/>
        </authorList>
    </citation>
    <scope>NUCLEOTIDE SEQUENCE</scope>
    <source>
        <strain evidence="2">LFN0074</strain>
    </source>
</reference>
<accession>A0A8H6KG36</accession>
<name>A0A8H6KG36_9PEZI</name>
<protein>
    <submittedName>
        <fullName evidence="2">Uncharacterized protein</fullName>
    </submittedName>
</protein>
<sequence length="201" mass="21866">MRANKQNDPIRRQRGAEEVQKHREGSIECNPSIQRTRLMTGDNRKAASCDVLVLVQQRAPGGYAFRTGQSPASILSQSSSFAGGQRPATTMIPPDYSISNLDSPKNESQPIVPAVRGGSLTLRERAVANRASPCRAIPPVDGWEEHDWLKTFKRCRFPGSIGPLLRGGGRPALPVGMASFLREKPARGGQTAGTWAERHGQ</sequence>
<feature type="region of interest" description="Disordered" evidence="1">
    <location>
        <begin position="1"/>
        <end position="29"/>
    </location>
</feature>
<proteinExistence type="predicted"/>
<gene>
    <name evidence="2" type="ORF">CMUS01_07886</name>
</gene>
<organism evidence="2 3">
    <name type="scientific">Colletotrichum musicola</name>
    <dbReference type="NCBI Taxonomy" id="2175873"/>
    <lineage>
        <taxon>Eukaryota</taxon>
        <taxon>Fungi</taxon>
        <taxon>Dikarya</taxon>
        <taxon>Ascomycota</taxon>
        <taxon>Pezizomycotina</taxon>
        <taxon>Sordariomycetes</taxon>
        <taxon>Hypocreomycetidae</taxon>
        <taxon>Glomerellales</taxon>
        <taxon>Glomerellaceae</taxon>
        <taxon>Colletotrichum</taxon>
        <taxon>Colletotrichum orchidearum species complex</taxon>
    </lineage>
</organism>
<evidence type="ECO:0000313" key="2">
    <source>
        <dbReference type="EMBL" id="KAF6830081.1"/>
    </source>
</evidence>
<evidence type="ECO:0000256" key="1">
    <source>
        <dbReference type="SAM" id="MobiDB-lite"/>
    </source>
</evidence>
<feature type="compositionally biased region" description="Basic and acidic residues" evidence="1">
    <location>
        <begin position="8"/>
        <end position="26"/>
    </location>
</feature>